<dbReference type="Proteomes" id="UP001162162">
    <property type="component" value="Unassembled WGS sequence"/>
</dbReference>
<feature type="domain" description="PiggyBac transposable element-derived protein" evidence="1">
    <location>
        <begin position="38"/>
        <end position="109"/>
    </location>
</feature>
<dbReference type="InterPro" id="IPR029526">
    <property type="entry name" value="PGBD"/>
</dbReference>
<organism evidence="2 3">
    <name type="scientific">Aromia moschata</name>
    <dbReference type="NCBI Taxonomy" id="1265417"/>
    <lineage>
        <taxon>Eukaryota</taxon>
        <taxon>Metazoa</taxon>
        <taxon>Ecdysozoa</taxon>
        <taxon>Arthropoda</taxon>
        <taxon>Hexapoda</taxon>
        <taxon>Insecta</taxon>
        <taxon>Pterygota</taxon>
        <taxon>Neoptera</taxon>
        <taxon>Endopterygota</taxon>
        <taxon>Coleoptera</taxon>
        <taxon>Polyphaga</taxon>
        <taxon>Cucujiformia</taxon>
        <taxon>Chrysomeloidea</taxon>
        <taxon>Cerambycidae</taxon>
        <taxon>Cerambycinae</taxon>
        <taxon>Callichromatini</taxon>
        <taxon>Aromia</taxon>
    </lineage>
</organism>
<evidence type="ECO:0000313" key="3">
    <source>
        <dbReference type="Proteomes" id="UP001162162"/>
    </source>
</evidence>
<dbReference type="Pfam" id="PF13843">
    <property type="entry name" value="DDE_Tnp_1_7"/>
    <property type="match status" value="1"/>
</dbReference>
<dbReference type="EMBL" id="JAPWTK010000485">
    <property type="protein sequence ID" value="KAJ8939496.1"/>
    <property type="molecule type" value="Genomic_DNA"/>
</dbReference>
<name>A0AAV8XKR6_9CUCU</name>
<sequence length="128" mass="15332">MTHNPTYHVRREISCLQNAYCDRYCEAPYHSNSKLGPQFAIDNWYTNIPLADELLDKKITVVGTLKKNKREIPPEFQPQKQRVVESSLFGFQKEKTLVSYVPRKQMTNYYYRYCRFSRRFERHSIATN</sequence>
<gene>
    <name evidence="2" type="ORF">NQ318_022551</name>
</gene>
<dbReference type="AlphaFoldDB" id="A0AAV8XKR6"/>
<keyword evidence="3" id="KW-1185">Reference proteome</keyword>
<proteinExistence type="predicted"/>
<evidence type="ECO:0000313" key="2">
    <source>
        <dbReference type="EMBL" id="KAJ8939496.1"/>
    </source>
</evidence>
<reference evidence="2" key="1">
    <citation type="journal article" date="2023" name="Insect Mol. Biol.">
        <title>Genome sequencing provides insights into the evolution of gene families encoding plant cell wall-degrading enzymes in longhorned beetles.</title>
        <authorList>
            <person name="Shin N.R."/>
            <person name="Okamura Y."/>
            <person name="Kirsch R."/>
            <person name="Pauchet Y."/>
        </authorList>
    </citation>
    <scope>NUCLEOTIDE SEQUENCE</scope>
    <source>
        <strain evidence="2">AMC_N1</strain>
    </source>
</reference>
<protein>
    <recommendedName>
        <fullName evidence="1">PiggyBac transposable element-derived protein domain-containing protein</fullName>
    </recommendedName>
</protein>
<evidence type="ECO:0000259" key="1">
    <source>
        <dbReference type="Pfam" id="PF13843"/>
    </source>
</evidence>
<accession>A0AAV8XKR6</accession>
<comment type="caution">
    <text evidence="2">The sequence shown here is derived from an EMBL/GenBank/DDBJ whole genome shotgun (WGS) entry which is preliminary data.</text>
</comment>